<dbReference type="PANTHER" id="PTHR13799">
    <property type="entry name" value="NGG1 INTERACTING FACTOR 3"/>
    <property type="match status" value="1"/>
</dbReference>
<evidence type="ECO:0000256" key="4">
    <source>
        <dbReference type="ARBA" id="ARBA00022723"/>
    </source>
</evidence>
<organism evidence="8 9">
    <name type="scientific">Motilibacter rhizosphaerae</name>
    <dbReference type="NCBI Taxonomy" id="598652"/>
    <lineage>
        <taxon>Bacteria</taxon>
        <taxon>Bacillati</taxon>
        <taxon>Actinomycetota</taxon>
        <taxon>Actinomycetes</taxon>
        <taxon>Motilibacterales</taxon>
        <taxon>Motilibacteraceae</taxon>
        <taxon>Motilibacter</taxon>
    </lineage>
</organism>
<dbReference type="EMBL" id="SGXD01000002">
    <property type="protein sequence ID" value="RZS89642.1"/>
    <property type="molecule type" value="Genomic_DNA"/>
</dbReference>
<dbReference type="PANTHER" id="PTHR13799:SF14">
    <property type="entry name" value="GTP CYCLOHYDROLASE 1 TYPE 2 HOMOLOG"/>
    <property type="match status" value="1"/>
</dbReference>
<dbReference type="Gene3D" id="3.30.70.120">
    <property type="match status" value="1"/>
</dbReference>
<dbReference type="InterPro" id="IPR017221">
    <property type="entry name" value="DUF34/NIF3_bac"/>
</dbReference>
<evidence type="ECO:0000256" key="3">
    <source>
        <dbReference type="ARBA" id="ARBA00022112"/>
    </source>
</evidence>
<keyword evidence="4 5" id="KW-0479">Metal-binding</keyword>
<gene>
    <name evidence="8" type="ORF">EV189_1412</name>
</gene>
<dbReference type="PIRSF" id="PIRSF037489">
    <property type="entry name" value="UCP037489_NIF3_YqfO"/>
    <property type="match status" value="1"/>
</dbReference>
<comment type="subunit">
    <text evidence="2">Homohexamer.</text>
</comment>
<evidence type="ECO:0000256" key="6">
    <source>
        <dbReference type="PIRSR" id="PIRSR602678-1"/>
    </source>
</evidence>
<evidence type="ECO:0000256" key="7">
    <source>
        <dbReference type="SAM" id="MobiDB-lite"/>
    </source>
</evidence>
<protein>
    <recommendedName>
        <fullName evidence="3 5">GTP cyclohydrolase 1 type 2 homolog</fullName>
    </recommendedName>
</protein>
<sequence>MTATLAEVVSVVEELYDPATAASWDAVGLVVGDPGAPVRRVLFAVDPVEEVVDEVVAGGYDLLVTHHPLYLRGTTSVAETGPKGRVVARLVRAGAGLLVAHTNADAASPGVSDALARAVGLTGPLEPLDPLPADPLDVLVVHVPRPDADRLLDALADAGAGRLGAYDRAAFVSTGTGTFRPLEGARPAVGEVGRVERVDEARLELAVPRAHRRAVLAALHAAHPYEQPSFDLHETAQPPGRRGTGRVGELDRPEPLRALAARVARGLPATSWGLRVAGDPERPVRRVAVCGGSGDSLLGRATAVGADAYLTADLRHHPASEHDVHSGPALLDAAHWATEWPWLADAAARVRAALEQRGDTVGTAVSTVRTDPWTLHVPPRDPGETPA</sequence>
<dbReference type="SUPFAM" id="SSF102705">
    <property type="entry name" value="NIF3 (NGG1p interacting factor 3)-like"/>
    <property type="match status" value="1"/>
</dbReference>
<comment type="caution">
    <text evidence="8">The sequence shown here is derived from an EMBL/GenBank/DDBJ whole genome shotgun (WGS) entry which is preliminary data.</text>
</comment>
<evidence type="ECO:0000256" key="2">
    <source>
        <dbReference type="ARBA" id="ARBA00011643"/>
    </source>
</evidence>
<dbReference type="Proteomes" id="UP000293638">
    <property type="component" value="Unassembled WGS sequence"/>
</dbReference>
<comment type="similarity">
    <text evidence="1 5">Belongs to the GTP cyclohydrolase I type 2/NIF3 family.</text>
</comment>
<keyword evidence="9" id="KW-1185">Reference proteome</keyword>
<dbReference type="OrthoDB" id="9795763at2"/>
<dbReference type="RefSeq" id="WP_130492221.1">
    <property type="nucleotide sequence ID" value="NZ_SGXD01000002.1"/>
</dbReference>
<feature type="binding site" evidence="6">
    <location>
        <position position="105"/>
    </location>
    <ligand>
        <name>a divalent metal cation</name>
        <dbReference type="ChEBI" id="CHEBI:60240"/>
        <label>1</label>
    </ligand>
</feature>
<name>A0A4Q7NTD0_9ACTN</name>
<feature type="binding site" evidence="6">
    <location>
        <position position="335"/>
    </location>
    <ligand>
        <name>a divalent metal cation</name>
        <dbReference type="ChEBI" id="CHEBI:60240"/>
        <label>1</label>
    </ligand>
</feature>
<dbReference type="NCBIfam" id="TIGR00486">
    <property type="entry name" value="YbgI_SA1388"/>
    <property type="match status" value="1"/>
</dbReference>
<evidence type="ECO:0000313" key="8">
    <source>
        <dbReference type="EMBL" id="RZS89642.1"/>
    </source>
</evidence>
<feature type="binding site" evidence="6">
    <location>
        <position position="66"/>
    </location>
    <ligand>
        <name>a divalent metal cation</name>
        <dbReference type="ChEBI" id="CHEBI:60240"/>
        <label>1</label>
    </ligand>
</feature>
<dbReference type="AlphaFoldDB" id="A0A4Q7NTD0"/>
<accession>A0A4Q7NTD0</accession>
<reference evidence="8 9" key="1">
    <citation type="submission" date="2019-02" db="EMBL/GenBank/DDBJ databases">
        <title>Genomic Encyclopedia of Type Strains, Phase IV (KMG-IV): sequencing the most valuable type-strain genomes for metagenomic binning, comparative biology and taxonomic classification.</title>
        <authorList>
            <person name="Goeker M."/>
        </authorList>
    </citation>
    <scope>NUCLEOTIDE SEQUENCE [LARGE SCALE GENOMIC DNA]</scope>
    <source>
        <strain evidence="8 9">DSM 45622</strain>
    </source>
</reference>
<dbReference type="InterPro" id="IPR015867">
    <property type="entry name" value="N-reg_PII/ATP_PRibTrfase_C"/>
</dbReference>
<dbReference type="GO" id="GO:0046872">
    <property type="term" value="F:metal ion binding"/>
    <property type="evidence" value="ECO:0007669"/>
    <property type="project" value="UniProtKB-UniRule"/>
</dbReference>
<evidence type="ECO:0000313" key="9">
    <source>
        <dbReference type="Proteomes" id="UP000293638"/>
    </source>
</evidence>
<dbReference type="Pfam" id="PF01784">
    <property type="entry name" value="DUF34_NIF3"/>
    <property type="match status" value="1"/>
</dbReference>
<proteinExistence type="inferred from homology"/>
<dbReference type="InterPro" id="IPR002678">
    <property type="entry name" value="DUF34/NIF3"/>
</dbReference>
<feature type="region of interest" description="Disordered" evidence="7">
    <location>
        <begin position="230"/>
        <end position="252"/>
    </location>
</feature>
<dbReference type="Gene3D" id="3.40.1390.30">
    <property type="entry name" value="NIF3 (NGG1p interacting factor 3)-like"/>
    <property type="match status" value="1"/>
</dbReference>
<evidence type="ECO:0000256" key="5">
    <source>
        <dbReference type="PIRNR" id="PIRNR037489"/>
    </source>
</evidence>
<feature type="binding site" evidence="6">
    <location>
        <position position="67"/>
    </location>
    <ligand>
        <name>a divalent metal cation</name>
        <dbReference type="ChEBI" id="CHEBI:60240"/>
        <label>1</label>
    </ligand>
</feature>
<evidence type="ECO:0000256" key="1">
    <source>
        <dbReference type="ARBA" id="ARBA00006964"/>
    </source>
</evidence>
<dbReference type="InterPro" id="IPR036069">
    <property type="entry name" value="DUF34/NIF3_sf"/>
</dbReference>
<dbReference type="GO" id="GO:0005737">
    <property type="term" value="C:cytoplasm"/>
    <property type="evidence" value="ECO:0007669"/>
    <property type="project" value="TreeGrafter"/>
</dbReference>
<feature type="binding site" evidence="6">
    <location>
        <position position="339"/>
    </location>
    <ligand>
        <name>a divalent metal cation</name>
        <dbReference type="ChEBI" id="CHEBI:60240"/>
        <label>1</label>
    </ligand>
</feature>
<dbReference type="FunFam" id="3.40.1390.30:FF:000001">
    <property type="entry name" value="GTP cyclohydrolase 1 type 2"/>
    <property type="match status" value="1"/>
</dbReference>